<dbReference type="GO" id="GO:0032259">
    <property type="term" value="P:methylation"/>
    <property type="evidence" value="ECO:0007669"/>
    <property type="project" value="UniProtKB-KW"/>
</dbReference>
<name>A0ABU7SI92_9ACTN</name>
<dbReference type="PANTHER" id="PTHR43861:SF1">
    <property type="entry name" value="TRANS-ACONITATE 2-METHYLTRANSFERASE"/>
    <property type="match status" value="1"/>
</dbReference>
<proteinExistence type="predicted"/>
<sequence>MAVLPHDRLLEIGCGRGVAVSLVASRLRSGRIVAIDRMAAMARLAAERNARHLDSGTAEIRRADFESVDLPTRYFSKIFAVNVNLFWLGAATQQIDRVRNLLAPGGRLYVFGERPTSVHATANVSATERLLRSHGFATTRSIEVRRQGRVLTCVTARPTP</sequence>
<evidence type="ECO:0000313" key="5">
    <source>
        <dbReference type="Proteomes" id="UP001339911"/>
    </source>
</evidence>
<keyword evidence="5" id="KW-1185">Reference proteome</keyword>
<dbReference type="EMBL" id="JAZGQL010000017">
    <property type="protein sequence ID" value="MEE6309686.1"/>
    <property type="molecule type" value="Genomic_DNA"/>
</dbReference>
<accession>A0ABU7SI92</accession>
<dbReference type="Pfam" id="PF13649">
    <property type="entry name" value="Methyltransf_25"/>
    <property type="match status" value="1"/>
</dbReference>
<keyword evidence="2 4" id="KW-0808">Transferase</keyword>
<organism evidence="4 5">
    <name type="scientific">Plantactinospora veratri</name>
    <dbReference type="NCBI Taxonomy" id="1436122"/>
    <lineage>
        <taxon>Bacteria</taxon>
        <taxon>Bacillati</taxon>
        <taxon>Actinomycetota</taxon>
        <taxon>Actinomycetes</taxon>
        <taxon>Micromonosporales</taxon>
        <taxon>Micromonosporaceae</taxon>
        <taxon>Plantactinospora</taxon>
    </lineage>
</organism>
<reference evidence="4 5" key="1">
    <citation type="submission" date="2024-01" db="EMBL/GenBank/DDBJ databases">
        <title>Genome insights into Plantactinospora veratri sp. nov.</title>
        <authorList>
            <person name="Wang L."/>
        </authorList>
    </citation>
    <scope>NUCLEOTIDE SEQUENCE [LARGE SCALE GENOMIC DNA]</scope>
    <source>
        <strain evidence="4 5">NEAU-FHS4</strain>
    </source>
</reference>
<comment type="caution">
    <text evidence="4">The sequence shown here is derived from an EMBL/GenBank/DDBJ whole genome shotgun (WGS) entry which is preliminary data.</text>
</comment>
<dbReference type="EC" id="2.1.-.-" evidence="4"/>
<keyword evidence="1 4" id="KW-0489">Methyltransferase</keyword>
<protein>
    <submittedName>
        <fullName evidence="4">Class I SAM-dependent methyltransferase</fullName>
        <ecNumber evidence="4">2.1.-.-</ecNumber>
    </submittedName>
</protein>
<dbReference type="RefSeq" id="WP_331209933.1">
    <property type="nucleotide sequence ID" value="NZ_JAZGQL010000017.1"/>
</dbReference>
<evidence type="ECO:0000256" key="2">
    <source>
        <dbReference type="ARBA" id="ARBA00022679"/>
    </source>
</evidence>
<dbReference type="InterPro" id="IPR041698">
    <property type="entry name" value="Methyltransf_25"/>
</dbReference>
<dbReference type="Gene3D" id="3.40.50.150">
    <property type="entry name" value="Vaccinia Virus protein VP39"/>
    <property type="match status" value="1"/>
</dbReference>
<dbReference type="SUPFAM" id="SSF53335">
    <property type="entry name" value="S-adenosyl-L-methionine-dependent methyltransferases"/>
    <property type="match status" value="1"/>
</dbReference>
<evidence type="ECO:0000313" key="4">
    <source>
        <dbReference type="EMBL" id="MEE6309686.1"/>
    </source>
</evidence>
<dbReference type="CDD" id="cd02440">
    <property type="entry name" value="AdoMet_MTases"/>
    <property type="match status" value="1"/>
</dbReference>
<dbReference type="Proteomes" id="UP001339911">
    <property type="component" value="Unassembled WGS sequence"/>
</dbReference>
<feature type="domain" description="Methyltransferase" evidence="3">
    <location>
        <begin position="10"/>
        <end position="106"/>
    </location>
</feature>
<gene>
    <name evidence="4" type="ORF">V1634_22900</name>
</gene>
<dbReference type="InterPro" id="IPR029063">
    <property type="entry name" value="SAM-dependent_MTases_sf"/>
</dbReference>
<dbReference type="GO" id="GO:0008168">
    <property type="term" value="F:methyltransferase activity"/>
    <property type="evidence" value="ECO:0007669"/>
    <property type="project" value="UniProtKB-KW"/>
</dbReference>
<dbReference type="PANTHER" id="PTHR43861">
    <property type="entry name" value="TRANS-ACONITATE 2-METHYLTRANSFERASE-RELATED"/>
    <property type="match status" value="1"/>
</dbReference>
<evidence type="ECO:0000259" key="3">
    <source>
        <dbReference type="Pfam" id="PF13649"/>
    </source>
</evidence>
<evidence type="ECO:0000256" key="1">
    <source>
        <dbReference type="ARBA" id="ARBA00022603"/>
    </source>
</evidence>